<evidence type="ECO:0000313" key="2">
    <source>
        <dbReference type="EMBL" id="GBP11660.1"/>
    </source>
</evidence>
<feature type="region of interest" description="Disordered" evidence="1">
    <location>
        <begin position="220"/>
        <end position="241"/>
    </location>
</feature>
<name>A0A4C1TDL0_EUMVA</name>
<accession>A0A4C1TDL0</accession>
<sequence length="279" mass="29288">MFTNSNSHEARPCWVAALTIAVTCEQSAVGAPALPRRRRGGRRCGGHVAKVASLPVNNRQQRPAAAGEPGDGSGVCLIVRSARRGSSLRKLLSLWINGLIAESARAGRAPAARTHRAAGAGRRGRRRRGAWRALSPLARAAVTTLMKLIARRVRRTGGGGARAPTPVLECARGPSRAETAPFVFVRGGRTAGGDATLTFLMGECGCGARAHSPLLLSSAFGRGRGRPAPRPGPSGLPRRAAESRKYILSELETEHAEVTPAPARSVVRTRTRAGLAVST</sequence>
<dbReference type="EMBL" id="BGZK01000047">
    <property type="protein sequence ID" value="GBP11660.1"/>
    <property type="molecule type" value="Genomic_DNA"/>
</dbReference>
<feature type="compositionally biased region" description="Low complexity" evidence="1">
    <location>
        <begin position="111"/>
        <end position="120"/>
    </location>
</feature>
<proteinExistence type="predicted"/>
<dbReference type="AlphaFoldDB" id="A0A4C1TDL0"/>
<evidence type="ECO:0000256" key="1">
    <source>
        <dbReference type="SAM" id="MobiDB-lite"/>
    </source>
</evidence>
<organism evidence="2 3">
    <name type="scientific">Eumeta variegata</name>
    <name type="common">Bagworm moth</name>
    <name type="synonym">Eumeta japonica</name>
    <dbReference type="NCBI Taxonomy" id="151549"/>
    <lineage>
        <taxon>Eukaryota</taxon>
        <taxon>Metazoa</taxon>
        <taxon>Ecdysozoa</taxon>
        <taxon>Arthropoda</taxon>
        <taxon>Hexapoda</taxon>
        <taxon>Insecta</taxon>
        <taxon>Pterygota</taxon>
        <taxon>Neoptera</taxon>
        <taxon>Endopterygota</taxon>
        <taxon>Lepidoptera</taxon>
        <taxon>Glossata</taxon>
        <taxon>Ditrysia</taxon>
        <taxon>Tineoidea</taxon>
        <taxon>Psychidae</taxon>
        <taxon>Oiketicinae</taxon>
        <taxon>Eumeta</taxon>
    </lineage>
</organism>
<reference evidence="2 3" key="1">
    <citation type="journal article" date="2019" name="Commun. Biol.">
        <title>The bagworm genome reveals a unique fibroin gene that provides high tensile strength.</title>
        <authorList>
            <person name="Kono N."/>
            <person name="Nakamura H."/>
            <person name="Ohtoshi R."/>
            <person name="Tomita M."/>
            <person name="Numata K."/>
            <person name="Arakawa K."/>
        </authorList>
    </citation>
    <scope>NUCLEOTIDE SEQUENCE [LARGE SCALE GENOMIC DNA]</scope>
</reference>
<feature type="region of interest" description="Disordered" evidence="1">
    <location>
        <begin position="111"/>
        <end position="130"/>
    </location>
</feature>
<evidence type="ECO:0000313" key="3">
    <source>
        <dbReference type="Proteomes" id="UP000299102"/>
    </source>
</evidence>
<comment type="caution">
    <text evidence="2">The sequence shown here is derived from an EMBL/GenBank/DDBJ whole genome shotgun (WGS) entry which is preliminary data.</text>
</comment>
<protein>
    <submittedName>
        <fullName evidence="2">Uncharacterized protein</fullName>
    </submittedName>
</protein>
<dbReference type="Proteomes" id="UP000299102">
    <property type="component" value="Unassembled WGS sequence"/>
</dbReference>
<keyword evidence="3" id="KW-1185">Reference proteome</keyword>
<gene>
    <name evidence="2" type="ORF">EVAR_77783_1</name>
</gene>